<evidence type="ECO:0000256" key="3">
    <source>
        <dbReference type="PROSITE-ProRule" id="PRU10038"/>
    </source>
</evidence>
<evidence type="ECO:0000313" key="7">
    <source>
        <dbReference type="Proteomes" id="UP000011021"/>
    </source>
</evidence>
<dbReference type="eggNOG" id="COG0657">
    <property type="taxonomic scope" value="Bacteria"/>
</dbReference>
<reference evidence="6 7" key="1">
    <citation type="submission" date="2010-12" db="EMBL/GenBank/DDBJ databases">
        <authorList>
            <person name="Muzny D."/>
            <person name="Qin X."/>
            <person name="Deng J."/>
            <person name="Jiang H."/>
            <person name="Liu Y."/>
            <person name="Qu J."/>
            <person name="Song X.-Z."/>
            <person name="Zhang L."/>
            <person name="Thornton R."/>
            <person name="Coyle M."/>
            <person name="Francisco L."/>
            <person name="Jackson L."/>
            <person name="Javaid M."/>
            <person name="Korchina V."/>
            <person name="Kovar C."/>
            <person name="Mata R."/>
            <person name="Mathew T."/>
            <person name="Ngo R."/>
            <person name="Nguyen L."/>
            <person name="Nguyen N."/>
            <person name="Okwuonu G."/>
            <person name="Ongeri F."/>
            <person name="Pham C."/>
            <person name="Simmons D."/>
            <person name="Wilczek-Boney K."/>
            <person name="Hale W."/>
            <person name="Jakkamsetti A."/>
            <person name="Pham P."/>
            <person name="Ruth R."/>
            <person name="San Lucas F."/>
            <person name="Warren J."/>
            <person name="Zhang J."/>
            <person name="Zhao Z."/>
            <person name="Zhou C."/>
            <person name="Zhu D."/>
            <person name="Lee S."/>
            <person name="Bess C."/>
            <person name="Blankenburg K."/>
            <person name="Forbes L."/>
            <person name="Fu Q."/>
            <person name="Gubbala S."/>
            <person name="Hirani K."/>
            <person name="Jayaseelan J.C."/>
            <person name="Lara F."/>
            <person name="Munidasa M."/>
            <person name="Palculict T."/>
            <person name="Patil S."/>
            <person name="Pu L.-L."/>
            <person name="Saada N."/>
            <person name="Tang L."/>
            <person name="Weissenberger G."/>
            <person name="Zhu Y."/>
            <person name="Hemphill L."/>
            <person name="Shang Y."/>
            <person name="Youmans B."/>
            <person name="Ayvaz T."/>
            <person name="Ross M."/>
            <person name="Santibanez J."/>
            <person name="Aqrawi P."/>
            <person name="Gross S."/>
            <person name="Joshi V."/>
            <person name="Fowler G."/>
            <person name="Nazareth L."/>
            <person name="Reid J."/>
            <person name="Worley K."/>
            <person name="Petrosino J."/>
            <person name="Highlander S."/>
            <person name="Gibbs R."/>
        </authorList>
    </citation>
    <scope>NUCLEOTIDE SEQUENCE [LARGE SCALE GENOMIC DNA]</scope>
    <source>
        <strain evidence="6 7">ATCC 51599</strain>
    </source>
</reference>
<comment type="similarity">
    <text evidence="1">Belongs to the 'GDXG' lipolytic enzyme family.</text>
</comment>
<evidence type="ECO:0000256" key="1">
    <source>
        <dbReference type="ARBA" id="ARBA00010515"/>
    </source>
</evidence>
<evidence type="ECO:0000256" key="4">
    <source>
        <dbReference type="SAM" id="MobiDB-lite"/>
    </source>
</evidence>
<protein>
    <submittedName>
        <fullName evidence="6">Hydrolase, alpha/beta domain protein</fullName>
    </submittedName>
</protein>
<dbReference type="PANTHER" id="PTHR48081">
    <property type="entry name" value="AB HYDROLASE SUPERFAMILY PROTEIN C4A8.06C"/>
    <property type="match status" value="1"/>
</dbReference>
<dbReference type="PROSITE" id="PS01174">
    <property type="entry name" value="LIPASE_GDXG_SER"/>
    <property type="match status" value="1"/>
</dbReference>
<feature type="compositionally biased region" description="Low complexity" evidence="4">
    <location>
        <begin position="339"/>
        <end position="352"/>
    </location>
</feature>
<dbReference type="SUPFAM" id="SSF53474">
    <property type="entry name" value="alpha/beta-Hydrolases"/>
    <property type="match status" value="1"/>
</dbReference>
<evidence type="ECO:0000313" key="6">
    <source>
        <dbReference type="EMBL" id="EFV94512.1"/>
    </source>
</evidence>
<dbReference type="InterPro" id="IPR029058">
    <property type="entry name" value="AB_hydrolase_fold"/>
</dbReference>
<evidence type="ECO:0000256" key="2">
    <source>
        <dbReference type="ARBA" id="ARBA00022801"/>
    </source>
</evidence>
<dbReference type="Pfam" id="PF07859">
    <property type="entry name" value="Abhydrolase_3"/>
    <property type="match status" value="1"/>
</dbReference>
<sequence>MDDGLMLSHMHPQLAEFFHYRLAQQELMKELGESGAALSMQQDLRALRGWYKLFGQRVGGPILDMAEVSDLVADTDERPIRLRRYRPDITAMEAPALIYFHGGGWSMGDLDTHDRVCRRLAHTAQAIVIAVDYALAPELPWPQAPHDSIAATRWVLQNAASLGIDARRVGVAGDSAGGNLAAIVALALPELACQILIYPATDLRSGFHPQYPSLRDNAQRPPLTTEQMAEHMRLYLDGQETHARHPQASPLLAPSHRGVAPALIITAELDPLRDDGAAYAQKLAADGVDVLHRNYAGLTHGFIEMAGVLDCVPETFALMAQWLQACCRQATAPDPHNPARPASPSHPAGPSS</sequence>
<dbReference type="Proteomes" id="UP000011021">
    <property type="component" value="Unassembled WGS sequence"/>
</dbReference>
<organism evidence="6 7">
    <name type="scientific">Lautropia mirabilis ATCC 51599</name>
    <dbReference type="NCBI Taxonomy" id="887898"/>
    <lineage>
        <taxon>Bacteria</taxon>
        <taxon>Pseudomonadati</taxon>
        <taxon>Pseudomonadota</taxon>
        <taxon>Betaproteobacteria</taxon>
        <taxon>Burkholderiales</taxon>
        <taxon>Burkholderiaceae</taxon>
        <taxon>Lautropia</taxon>
    </lineage>
</organism>
<gene>
    <name evidence="6" type="ORF">HMPREF0551_1768</name>
</gene>
<dbReference type="RefSeq" id="WP_005674102.1">
    <property type="nucleotide sequence ID" value="NZ_CP146288.1"/>
</dbReference>
<dbReference type="AlphaFoldDB" id="E7RYK4"/>
<dbReference type="PROSITE" id="PS01173">
    <property type="entry name" value="LIPASE_GDXG_HIS"/>
    <property type="match status" value="1"/>
</dbReference>
<keyword evidence="2 6" id="KW-0378">Hydrolase</keyword>
<comment type="caution">
    <text evidence="6">The sequence shown here is derived from an EMBL/GenBank/DDBJ whole genome shotgun (WGS) entry which is preliminary data.</text>
</comment>
<dbReference type="PANTHER" id="PTHR48081:SF8">
    <property type="entry name" value="ALPHA_BETA HYDROLASE FOLD-3 DOMAIN-CONTAINING PROTEIN-RELATED"/>
    <property type="match status" value="1"/>
</dbReference>
<dbReference type="EMBL" id="AEQP01000017">
    <property type="protein sequence ID" value="EFV94512.1"/>
    <property type="molecule type" value="Genomic_DNA"/>
</dbReference>
<feature type="domain" description="Alpha/beta hydrolase fold-3" evidence="5">
    <location>
        <begin position="97"/>
        <end position="303"/>
    </location>
</feature>
<dbReference type="InterPro" id="IPR033140">
    <property type="entry name" value="Lipase_GDXG_put_SER_AS"/>
</dbReference>
<dbReference type="Gene3D" id="3.40.50.1820">
    <property type="entry name" value="alpha/beta hydrolase"/>
    <property type="match status" value="1"/>
</dbReference>
<accession>E7RYK4</accession>
<name>E7RYK4_9BURK</name>
<dbReference type="STRING" id="887898.HMPREF0551_1768"/>
<dbReference type="GO" id="GO:0016787">
    <property type="term" value="F:hydrolase activity"/>
    <property type="evidence" value="ECO:0007669"/>
    <property type="project" value="UniProtKB-KW"/>
</dbReference>
<proteinExistence type="inferred from homology"/>
<feature type="region of interest" description="Disordered" evidence="4">
    <location>
        <begin position="333"/>
        <end position="352"/>
    </location>
</feature>
<dbReference type="HOGENOM" id="CLU_012494_6_4_4"/>
<evidence type="ECO:0000259" key="5">
    <source>
        <dbReference type="Pfam" id="PF07859"/>
    </source>
</evidence>
<dbReference type="InterPro" id="IPR013094">
    <property type="entry name" value="AB_hydrolase_3"/>
</dbReference>
<dbReference type="InterPro" id="IPR002168">
    <property type="entry name" value="Lipase_GDXG_HIS_AS"/>
</dbReference>
<keyword evidence="7" id="KW-1185">Reference proteome</keyword>
<dbReference type="InterPro" id="IPR050300">
    <property type="entry name" value="GDXG_lipolytic_enzyme"/>
</dbReference>
<feature type="active site" evidence="3">
    <location>
        <position position="175"/>
    </location>
</feature>